<feature type="region of interest" description="Disordered" evidence="1">
    <location>
        <begin position="66"/>
        <end position="86"/>
    </location>
</feature>
<comment type="caution">
    <text evidence="2">The sequence shown here is derived from an EMBL/GenBank/DDBJ whole genome shotgun (WGS) entry which is preliminary data.</text>
</comment>
<dbReference type="OrthoDB" id="3066809at2759"/>
<feature type="compositionally biased region" description="Low complexity" evidence="1">
    <location>
        <begin position="164"/>
        <end position="184"/>
    </location>
</feature>
<evidence type="ECO:0000313" key="3">
    <source>
        <dbReference type="Proteomes" id="UP000717328"/>
    </source>
</evidence>
<feature type="region of interest" description="Disordered" evidence="1">
    <location>
        <begin position="1"/>
        <end position="22"/>
    </location>
</feature>
<dbReference type="Proteomes" id="UP000717328">
    <property type="component" value="Unassembled WGS sequence"/>
</dbReference>
<gene>
    <name evidence="2" type="ORF">H0H81_004312</name>
</gene>
<feature type="compositionally biased region" description="Polar residues" evidence="1">
    <location>
        <begin position="66"/>
        <end position="75"/>
    </location>
</feature>
<dbReference type="EMBL" id="JABCKI010000110">
    <property type="protein sequence ID" value="KAG5652632.1"/>
    <property type="molecule type" value="Genomic_DNA"/>
</dbReference>
<evidence type="ECO:0000256" key="1">
    <source>
        <dbReference type="SAM" id="MobiDB-lite"/>
    </source>
</evidence>
<feature type="region of interest" description="Disordered" evidence="1">
    <location>
        <begin position="119"/>
        <end position="190"/>
    </location>
</feature>
<sequence>MNFSSFSKNASATDISTSGSKHLPVHGAIRTLHRRRRIQTAAPKDLCVWSGPQIPTALVPLYPTSHDSINSTTTDQDMRPPPHSAPASFFGVGAGFTGYAGRVQAELEHLRAMGREQRERGSWKAHCAAQMQSRDRDVFGGERRSRRWSAGSGPRPALADHANSRSPSPASWPGSSSSSSSGSSLHVPDTPARSRKFSWSSLHSHSHSPSSSATAFSADFCGPSVWLHFYIQENLPSEPEYVTPRAAPFTPPSRCHSAPPILACSNVVLPSHTPSPLPIPRPDYDGYQYHAPRYSAVDLQAFDSEDEEFMVEMEEEDVLSPTTHEHRLLVRTGPATGEGQGDGEERRPLVRFGQEHIDVLFITTEATAQDEEVELEGQGTGEAEGKINCRICLRQLGENPGCPEARRAVMLGTFPGDAPWDELFDHCSFKHPVELGRVARMSVEDLARRRFVGV</sequence>
<dbReference type="AlphaFoldDB" id="A0A9P7GTF6"/>
<feature type="compositionally biased region" description="Basic and acidic residues" evidence="1">
    <location>
        <begin position="133"/>
        <end position="143"/>
    </location>
</feature>
<organism evidence="2 3">
    <name type="scientific">Sphagnurus paluster</name>
    <dbReference type="NCBI Taxonomy" id="117069"/>
    <lineage>
        <taxon>Eukaryota</taxon>
        <taxon>Fungi</taxon>
        <taxon>Dikarya</taxon>
        <taxon>Basidiomycota</taxon>
        <taxon>Agaricomycotina</taxon>
        <taxon>Agaricomycetes</taxon>
        <taxon>Agaricomycetidae</taxon>
        <taxon>Agaricales</taxon>
        <taxon>Tricholomatineae</taxon>
        <taxon>Lyophyllaceae</taxon>
        <taxon>Sphagnurus</taxon>
    </lineage>
</organism>
<proteinExistence type="predicted"/>
<accession>A0A9P7GTF6</accession>
<evidence type="ECO:0000313" key="2">
    <source>
        <dbReference type="EMBL" id="KAG5652632.1"/>
    </source>
</evidence>
<protein>
    <submittedName>
        <fullName evidence="2">Uncharacterized protein</fullName>
    </submittedName>
</protein>
<feature type="compositionally biased region" description="Polar residues" evidence="1">
    <location>
        <begin position="1"/>
        <end position="20"/>
    </location>
</feature>
<reference evidence="2" key="2">
    <citation type="submission" date="2021-10" db="EMBL/GenBank/DDBJ databases">
        <title>Phylogenomics reveals ancestral predisposition of the termite-cultivated fungus Termitomyces towards a domesticated lifestyle.</title>
        <authorList>
            <person name="Auxier B."/>
            <person name="Grum-Grzhimaylo A."/>
            <person name="Cardenas M.E."/>
            <person name="Lodge J.D."/>
            <person name="Laessoe T."/>
            <person name="Pedersen O."/>
            <person name="Smith M.E."/>
            <person name="Kuyper T.W."/>
            <person name="Franco-Molano E.A."/>
            <person name="Baroni T.J."/>
            <person name="Aanen D.K."/>
        </authorList>
    </citation>
    <scope>NUCLEOTIDE SEQUENCE</scope>
    <source>
        <strain evidence="2">D49</strain>
    </source>
</reference>
<reference evidence="2" key="1">
    <citation type="submission" date="2021-02" db="EMBL/GenBank/DDBJ databases">
        <authorList>
            <person name="Nieuwenhuis M."/>
            <person name="Van De Peppel L.J.J."/>
        </authorList>
    </citation>
    <scope>NUCLEOTIDE SEQUENCE</scope>
    <source>
        <strain evidence="2">D49</strain>
    </source>
</reference>
<name>A0A9P7GTF6_9AGAR</name>
<keyword evidence="3" id="KW-1185">Reference proteome</keyword>